<dbReference type="Proteomes" id="UP000001480">
    <property type="component" value="Segment"/>
</dbReference>
<dbReference type="InterPro" id="IPR014918">
    <property type="entry name" value="Phage_tail_3"/>
</dbReference>
<proteinExistence type="predicted"/>
<dbReference type="GeneID" id="7943836"/>
<sequence>MALTLPKGIVFGFAPITATSNPVTGFTRASPAVATGTTVATGSVVVIRSPNWTALNNRVSVVDATKGLSGIDTTDTVTFPGTSGAGELFVAGPFVNFSQQGEPSSAGGEQQFWTGQLLEDRSGRQIQLPTFKNVKTLTLPLYYDASLPWYNAAKAVDSRGEPVAVRMLLANGDAIYNYGYMSFDSDPTIAANTPMGNVATFSFLSESTLVRAAV</sequence>
<evidence type="ECO:0000313" key="2">
    <source>
        <dbReference type="Proteomes" id="UP000001480"/>
    </source>
</evidence>
<protein>
    <submittedName>
        <fullName evidence="1">p12</fullName>
    </submittedName>
</protein>
<organism evidence="1 2">
    <name type="scientific">Xanthomonas phage phiL7</name>
    <dbReference type="NCBI Taxonomy" id="538979"/>
    <lineage>
        <taxon>Viruses</taxon>
        <taxon>Duplodnaviria</taxon>
        <taxon>Heunggongvirae</taxon>
        <taxon>Uroviricota</taxon>
        <taxon>Caudoviricetes</taxon>
        <taxon>Eisenstarkvirus</taxon>
        <taxon>Eisenstarkvirus L7</taxon>
    </lineage>
</organism>
<evidence type="ECO:0000313" key="1">
    <source>
        <dbReference type="EMBL" id="ACE75752.1"/>
    </source>
</evidence>
<dbReference type="KEGG" id="vg:7943836"/>
<keyword evidence="2" id="KW-1185">Reference proteome</keyword>
<dbReference type="EMBL" id="EU717894">
    <property type="protein sequence ID" value="ACE75752.1"/>
    <property type="molecule type" value="Genomic_DNA"/>
</dbReference>
<name>C4ML12_9CAUD</name>
<dbReference type="RefSeq" id="YP_002922626.1">
    <property type="nucleotide sequence ID" value="NC_012742.1"/>
</dbReference>
<accession>C4ML12</accession>
<dbReference type="OrthoDB" id="23090at10239"/>
<reference evidence="1 2" key="1">
    <citation type="journal article" date="2009" name="Appl. Environ. Microbiol.">
        <title>Genomic characterization of the intron-containing T7-like phage phiL7 of Xanthomonas campestris.</title>
        <authorList>
            <person name="Lee C.N."/>
            <person name="Lin J.W."/>
            <person name="Weng S.F."/>
            <person name="Tseng Y.H."/>
        </authorList>
    </citation>
    <scope>NUCLEOTIDE SEQUENCE</scope>
</reference>
<dbReference type="Pfam" id="PF08813">
    <property type="entry name" value="Phage_tail_3"/>
    <property type="match status" value="1"/>
</dbReference>